<evidence type="ECO:0000313" key="2">
    <source>
        <dbReference type="EMBL" id="TWP38025.1"/>
    </source>
</evidence>
<dbReference type="Proteomes" id="UP000320244">
    <property type="component" value="Unassembled WGS sequence"/>
</dbReference>
<protein>
    <submittedName>
        <fullName evidence="2">DUF2877 domain-containing protein</fullName>
    </submittedName>
</protein>
<reference evidence="2 3" key="2">
    <citation type="submission" date="2019-08" db="EMBL/GenBank/DDBJ databases">
        <title>Jejuicoccus antrihumi gen. nov., sp. nov., a new member of the family Dermacoccaceae isolated from a cave.</title>
        <authorList>
            <person name="Schumann P."/>
            <person name="Kim I.S."/>
        </authorList>
    </citation>
    <scope>NUCLEOTIDE SEQUENCE [LARGE SCALE GENOMIC DNA]</scope>
    <source>
        <strain evidence="2 3">C5-26</strain>
    </source>
</reference>
<keyword evidence="3" id="KW-1185">Reference proteome</keyword>
<accession>A0A563E6G3</accession>
<proteinExistence type="predicted"/>
<feature type="region of interest" description="Disordered" evidence="1">
    <location>
        <begin position="83"/>
        <end position="111"/>
    </location>
</feature>
<dbReference type="InterPro" id="IPR021530">
    <property type="entry name" value="AllH-like"/>
</dbReference>
<dbReference type="AlphaFoldDB" id="A0A563E6G3"/>
<sequence>MAALVEVTSTGTGRSCPVIAVSRPVWRLLAEHSRLRVHSVFSTAVNLRCGKRLVTCTSGGVRAPHGVDLTSAGLDRLRRVGGAGNEVEFRGQPGETSAKRPPPDGSAGPLIYDPNVPVIPLEVARPAARRLLSQLARTRPATGFGTVWPDLSHDPALISVASSVRRGKVDAAVVDCLGRGPGLTPSGDDFLVGVLAALWAVQAVDVVRMGDLAPMLETAARNRTTDISVEYLHYACSGMATGALRAVLAALGHGDFAAVIDAVDRLRRFGHTSGMDALLGVVVALTT</sequence>
<dbReference type="EMBL" id="VCQV01000004">
    <property type="protein sequence ID" value="TWP38025.1"/>
    <property type="molecule type" value="Genomic_DNA"/>
</dbReference>
<comment type="caution">
    <text evidence="2">The sequence shown here is derived from an EMBL/GenBank/DDBJ whole genome shotgun (WGS) entry which is preliminary data.</text>
</comment>
<dbReference type="Pfam" id="PF11392">
    <property type="entry name" value="AllH"/>
    <property type="match status" value="1"/>
</dbReference>
<evidence type="ECO:0000256" key="1">
    <source>
        <dbReference type="SAM" id="MobiDB-lite"/>
    </source>
</evidence>
<name>A0A563E6G3_9MICO</name>
<organism evidence="2 3">
    <name type="scientific">Leekyejoonella antrihumi</name>
    <dbReference type="NCBI Taxonomy" id="1660198"/>
    <lineage>
        <taxon>Bacteria</taxon>
        <taxon>Bacillati</taxon>
        <taxon>Actinomycetota</taxon>
        <taxon>Actinomycetes</taxon>
        <taxon>Micrococcales</taxon>
        <taxon>Dermacoccaceae</taxon>
        <taxon>Leekyejoonella</taxon>
    </lineage>
</organism>
<gene>
    <name evidence="2" type="ORF">FGL98_04790</name>
</gene>
<evidence type="ECO:0000313" key="3">
    <source>
        <dbReference type="Proteomes" id="UP000320244"/>
    </source>
</evidence>
<dbReference type="RefSeq" id="WP_146315595.1">
    <property type="nucleotide sequence ID" value="NZ_VCQV01000004.1"/>
</dbReference>
<reference evidence="2 3" key="1">
    <citation type="submission" date="2019-05" db="EMBL/GenBank/DDBJ databases">
        <authorList>
            <person name="Lee S.D."/>
        </authorList>
    </citation>
    <scope>NUCLEOTIDE SEQUENCE [LARGE SCALE GENOMIC DNA]</scope>
    <source>
        <strain evidence="2 3">C5-26</strain>
    </source>
</reference>
<dbReference type="OrthoDB" id="4871333at2"/>